<organism evidence="1 2">
    <name type="scientific">Cronartium quercuum f. sp. fusiforme G11</name>
    <dbReference type="NCBI Taxonomy" id="708437"/>
    <lineage>
        <taxon>Eukaryota</taxon>
        <taxon>Fungi</taxon>
        <taxon>Dikarya</taxon>
        <taxon>Basidiomycota</taxon>
        <taxon>Pucciniomycotina</taxon>
        <taxon>Pucciniomycetes</taxon>
        <taxon>Pucciniales</taxon>
        <taxon>Coleosporiaceae</taxon>
        <taxon>Cronartium</taxon>
    </lineage>
</organism>
<accession>A0A9P6N9S0</accession>
<comment type="caution">
    <text evidence="1">The sequence shown here is derived from an EMBL/GenBank/DDBJ whole genome shotgun (WGS) entry which is preliminary data.</text>
</comment>
<dbReference type="EMBL" id="MU167343">
    <property type="protein sequence ID" value="KAG0142601.1"/>
    <property type="molecule type" value="Genomic_DNA"/>
</dbReference>
<keyword evidence="2" id="KW-1185">Reference proteome</keyword>
<dbReference type="OrthoDB" id="10559215at2759"/>
<gene>
    <name evidence="1" type="ORF">CROQUDRAFT_135456</name>
</gene>
<sequence length="196" mass="21601">MLEAVPVKLQNLTNLFGDGSNFDFWVADVEQYLGMIFGASAYLVEGVLPTVPEWKDEVVQGLNSILHWTIDRQLRLPLRAHSPVPSLRMAHLHNLDSGETFANLLSLFDHLKQSIYDPSVTTLDIHIAKISGRAGLTLPNDVFVAFLAVGIPKKKKNCFKVTVSNNLKAKLTTAGIARALGVSDIAFKRQILPTII</sequence>
<evidence type="ECO:0000313" key="1">
    <source>
        <dbReference type="EMBL" id="KAG0142601.1"/>
    </source>
</evidence>
<dbReference type="Proteomes" id="UP000886653">
    <property type="component" value="Unassembled WGS sequence"/>
</dbReference>
<protein>
    <submittedName>
        <fullName evidence="1">Uncharacterized protein</fullName>
    </submittedName>
</protein>
<proteinExistence type="predicted"/>
<reference evidence="1" key="1">
    <citation type="submission" date="2013-11" db="EMBL/GenBank/DDBJ databases">
        <title>Genome sequence of the fusiform rust pathogen reveals effectors for host alternation and coevolution with pine.</title>
        <authorList>
            <consortium name="DOE Joint Genome Institute"/>
            <person name="Smith K."/>
            <person name="Pendleton A."/>
            <person name="Kubisiak T."/>
            <person name="Anderson C."/>
            <person name="Salamov A."/>
            <person name="Aerts A."/>
            <person name="Riley R."/>
            <person name="Clum A."/>
            <person name="Lindquist E."/>
            <person name="Ence D."/>
            <person name="Campbell M."/>
            <person name="Kronenberg Z."/>
            <person name="Feau N."/>
            <person name="Dhillon B."/>
            <person name="Hamelin R."/>
            <person name="Burleigh J."/>
            <person name="Smith J."/>
            <person name="Yandell M."/>
            <person name="Nelson C."/>
            <person name="Grigoriev I."/>
            <person name="Davis J."/>
        </authorList>
    </citation>
    <scope>NUCLEOTIDE SEQUENCE</scope>
    <source>
        <strain evidence="1">G11</strain>
    </source>
</reference>
<evidence type="ECO:0000313" key="2">
    <source>
        <dbReference type="Proteomes" id="UP000886653"/>
    </source>
</evidence>
<dbReference type="AlphaFoldDB" id="A0A9P6N9S0"/>
<name>A0A9P6N9S0_9BASI</name>